<gene>
    <name evidence="1" type="ORF">EZS28_056044</name>
</gene>
<evidence type="ECO:0000313" key="1">
    <source>
        <dbReference type="EMBL" id="KAA6311836.1"/>
    </source>
</evidence>
<dbReference type="AlphaFoldDB" id="A0A5J4PQG5"/>
<evidence type="ECO:0000313" key="2">
    <source>
        <dbReference type="Proteomes" id="UP000324800"/>
    </source>
</evidence>
<sequence>GGRSPHAYSVKVFISSIQLPFTQGPFSSFQTNNENEDDNFGITKPGGTGQAKKLEAQGKGGTTFCVVNEIVVVFVEETLETGAFLKEVI</sequence>
<proteinExistence type="predicted"/>
<reference evidence="1 2" key="1">
    <citation type="submission" date="2019-03" db="EMBL/GenBank/DDBJ databases">
        <title>Single cell metagenomics reveals metabolic interactions within the superorganism composed of flagellate Streblomastix strix and complex community of Bacteroidetes bacteria on its surface.</title>
        <authorList>
            <person name="Treitli S.C."/>
            <person name="Kolisko M."/>
            <person name="Husnik F."/>
            <person name="Keeling P."/>
            <person name="Hampl V."/>
        </authorList>
    </citation>
    <scope>NUCLEOTIDE SEQUENCE [LARGE SCALE GENOMIC DNA]</scope>
    <source>
        <strain evidence="1">ST1C</strain>
    </source>
</reference>
<feature type="non-terminal residue" evidence="1">
    <location>
        <position position="1"/>
    </location>
</feature>
<dbReference type="EMBL" id="SNRW01049062">
    <property type="protein sequence ID" value="KAA6311836.1"/>
    <property type="molecule type" value="Genomic_DNA"/>
</dbReference>
<dbReference type="Proteomes" id="UP000324800">
    <property type="component" value="Unassembled WGS sequence"/>
</dbReference>
<name>A0A5J4PQG5_9EUKA</name>
<protein>
    <submittedName>
        <fullName evidence="1">Uncharacterized protein</fullName>
    </submittedName>
</protein>
<comment type="caution">
    <text evidence="1">The sequence shown here is derived from an EMBL/GenBank/DDBJ whole genome shotgun (WGS) entry which is preliminary data.</text>
</comment>
<accession>A0A5J4PQG5</accession>
<organism evidence="1 2">
    <name type="scientific">Streblomastix strix</name>
    <dbReference type="NCBI Taxonomy" id="222440"/>
    <lineage>
        <taxon>Eukaryota</taxon>
        <taxon>Metamonada</taxon>
        <taxon>Preaxostyla</taxon>
        <taxon>Oxymonadida</taxon>
        <taxon>Streblomastigidae</taxon>
        <taxon>Streblomastix</taxon>
    </lineage>
</organism>